<dbReference type="SUPFAM" id="SSF141868">
    <property type="entry name" value="EAL domain-like"/>
    <property type="match status" value="1"/>
</dbReference>
<evidence type="ECO:0000256" key="1">
    <source>
        <dbReference type="PROSITE-ProRule" id="PRU00169"/>
    </source>
</evidence>
<dbReference type="GO" id="GO:0000160">
    <property type="term" value="P:phosphorelay signal transduction system"/>
    <property type="evidence" value="ECO:0007669"/>
    <property type="project" value="InterPro"/>
</dbReference>
<dbReference type="InterPro" id="IPR035919">
    <property type="entry name" value="EAL_sf"/>
</dbReference>
<dbReference type="SMART" id="SM00448">
    <property type="entry name" value="REC"/>
    <property type="match status" value="1"/>
</dbReference>
<dbReference type="AlphaFoldDB" id="A0A4P9K7B3"/>
<accession>A0A4P9K7B3</accession>
<dbReference type="GO" id="GO:0071111">
    <property type="term" value="F:cyclic-guanylate-specific phosphodiesterase activity"/>
    <property type="evidence" value="ECO:0007669"/>
    <property type="project" value="InterPro"/>
</dbReference>
<gene>
    <name evidence="4" type="ORF">FE785_06080</name>
</gene>
<dbReference type="PANTHER" id="PTHR33121">
    <property type="entry name" value="CYCLIC DI-GMP PHOSPHODIESTERASE PDEF"/>
    <property type="match status" value="1"/>
</dbReference>
<dbReference type="Proteomes" id="UP000304864">
    <property type="component" value="Chromosome"/>
</dbReference>
<protein>
    <submittedName>
        <fullName evidence="4">EAL domain-containing response regulator</fullName>
    </submittedName>
</protein>
<dbReference type="EMBL" id="CP040602">
    <property type="protein sequence ID" value="QCU90226.1"/>
    <property type="molecule type" value="Genomic_DNA"/>
</dbReference>
<feature type="domain" description="Response regulatory" evidence="2">
    <location>
        <begin position="7"/>
        <end position="128"/>
    </location>
</feature>
<keyword evidence="1" id="KW-0597">Phosphoprotein</keyword>
<feature type="domain" description="EAL" evidence="3">
    <location>
        <begin position="144"/>
        <end position="397"/>
    </location>
</feature>
<dbReference type="CDD" id="cd01948">
    <property type="entry name" value="EAL"/>
    <property type="match status" value="1"/>
</dbReference>
<dbReference type="PROSITE" id="PS50883">
    <property type="entry name" value="EAL"/>
    <property type="match status" value="1"/>
</dbReference>
<dbReference type="OrthoDB" id="9812358at2"/>
<organism evidence="4 5">
    <name type="scientific">Thiomicrorhabdus sediminis</name>
    <dbReference type="NCBI Taxonomy" id="2580412"/>
    <lineage>
        <taxon>Bacteria</taxon>
        <taxon>Pseudomonadati</taxon>
        <taxon>Pseudomonadota</taxon>
        <taxon>Gammaproteobacteria</taxon>
        <taxon>Thiotrichales</taxon>
        <taxon>Piscirickettsiaceae</taxon>
        <taxon>Thiomicrorhabdus</taxon>
    </lineage>
</organism>
<dbReference type="KEGG" id="thig:FE785_06080"/>
<reference evidence="4 5" key="1">
    <citation type="submission" date="2019-05" db="EMBL/GenBank/DDBJ databases">
        <title>Thiomicrorhabdus sediminis sp. nov, a novel sulfur-oxidizing bacterium isolated from coastal sediment.</title>
        <authorList>
            <person name="Liu X."/>
        </authorList>
    </citation>
    <scope>NUCLEOTIDE SEQUENCE [LARGE SCALE GENOMIC DNA]</scope>
    <source>
        <strain evidence="4 5">G1</strain>
    </source>
</reference>
<dbReference type="InterPro" id="IPR011006">
    <property type="entry name" value="CheY-like_superfamily"/>
</dbReference>
<proteinExistence type="predicted"/>
<dbReference type="PANTHER" id="PTHR33121:SF79">
    <property type="entry name" value="CYCLIC DI-GMP PHOSPHODIESTERASE PDED-RELATED"/>
    <property type="match status" value="1"/>
</dbReference>
<evidence type="ECO:0000313" key="4">
    <source>
        <dbReference type="EMBL" id="QCU90226.1"/>
    </source>
</evidence>
<keyword evidence="5" id="KW-1185">Reference proteome</keyword>
<dbReference type="Pfam" id="PF00563">
    <property type="entry name" value="EAL"/>
    <property type="match status" value="1"/>
</dbReference>
<dbReference type="Pfam" id="PF00072">
    <property type="entry name" value="Response_reg"/>
    <property type="match status" value="1"/>
</dbReference>
<dbReference type="Gene3D" id="3.40.50.2300">
    <property type="match status" value="1"/>
</dbReference>
<dbReference type="Gene3D" id="3.20.20.450">
    <property type="entry name" value="EAL domain"/>
    <property type="match status" value="1"/>
</dbReference>
<dbReference type="InterPro" id="IPR001789">
    <property type="entry name" value="Sig_transdc_resp-reg_receiver"/>
</dbReference>
<evidence type="ECO:0000259" key="2">
    <source>
        <dbReference type="PROSITE" id="PS50110"/>
    </source>
</evidence>
<name>A0A4P9K7B3_9GAMM</name>
<evidence type="ECO:0000313" key="5">
    <source>
        <dbReference type="Proteomes" id="UP000304864"/>
    </source>
</evidence>
<evidence type="ECO:0000259" key="3">
    <source>
        <dbReference type="PROSITE" id="PS50883"/>
    </source>
</evidence>
<dbReference type="SUPFAM" id="SSF52172">
    <property type="entry name" value="CheY-like"/>
    <property type="match status" value="1"/>
</dbReference>
<dbReference type="RefSeq" id="WP_138564901.1">
    <property type="nucleotide sequence ID" value="NZ_CP040602.1"/>
</dbReference>
<dbReference type="PROSITE" id="PS50110">
    <property type="entry name" value="RESPONSE_REGULATORY"/>
    <property type="match status" value="1"/>
</dbReference>
<sequence length="405" mass="45677">MINDVQTVLIVEDSKSQRLMLEELCRHVGIPRILSAEDGMQALQAVNTHQIIDLVLCDLELPVMNGIDFINAVAEDKREFGLVIISGRELSLIKGVELMAESSGFYTLGAFTKPFGESELLDVLHRFQRKDIHVIRSGHHLKKSRITRGELQAALEHCEFHLSFQPKIRFSDYSLVGFEALLRWQHPEYGEIFPGDFVPSLIYHDLIDEVTLDMVEQASRLVAQWREQGLKTKVAINLSSKSFNDVDFFKKLQQRMAIYNATAKQITFEVTETEVIQDISKALAVLNNMKLAGFQLSLDDYGIGESSLNRLTQIPFSELKLDQSLVKGVSNHPYLQAAVESTIGMCRKIGVRVVAEGVESFRDWSYLAELGCDICQGYLVSQPLAESEVVSWYQSHLADISKKLP</sequence>
<dbReference type="InterPro" id="IPR050706">
    <property type="entry name" value="Cyclic-di-GMP_PDE-like"/>
</dbReference>
<dbReference type="SMART" id="SM00052">
    <property type="entry name" value="EAL"/>
    <property type="match status" value="1"/>
</dbReference>
<feature type="modified residue" description="4-aspartylphosphate" evidence="1">
    <location>
        <position position="58"/>
    </location>
</feature>
<dbReference type="InterPro" id="IPR001633">
    <property type="entry name" value="EAL_dom"/>
</dbReference>